<comment type="caution">
    <text evidence="1">The sequence shown here is derived from an EMBL/GenBank/DDBJ whole genome shotgun (WGS) entry which is preliminary data.</text>
</comment>
<evidence type="ECO:0000313" key="1">
    <source>
        <dbReference type="EMBL" id="MBB3187804.1"/>
    </source>
</evidence>
<dbReference type="EMBL" id="JACHYB010000002">
    <property type="protein sequence ID" value="MBB3187804.1"/>
    <property type="molecule type" value="Genomic_DNA"/>
</dbReference>
<name>A0A7W5H2Q3_9PORP</name>
<evidence type="ECO:0000313" key="2">
    <source>
        <dbReference type="Proteomes" id="UP000544222"/>
    </source>
</evidence>
<sequence>MVILILSITKYFNKILTAFCHLSFRVNILTVPKTEMKT</sequence>
<gene>
    <name evidence="1" type="ORF">FHX64_002002</name>
</gene>
<protein>
    <submittedName>
        <fullName evidence="1">Uncharacterized protein</fullName>
    </submittedName>
</protein>
<keyword evidence="2" id="KW-1185">Reference proteome</keyword>
<accession>A0A7W5H2Q3</accession>
<dbReference type="Proteomes" id="UP000544222">
    <property type="component" value="Unassembled WGS sequence"/>
</dbReference>
<dbReference type="AlphaFoldDB" id="A0A7W5H2Q3"/>
<proteinExistence type="predicted"/>
<reference evidence="1 2" key="1">
    <citation type="submission" date="2020-08" db="EMBL/GenBank/DDBJ databases">
        <title>Genomic Encyclopedia of Type Strains, Phase IV (KMG-IV): sequencing the most valuable type-strain genomes for metagenomic binning, comparative biology and taxonomic classification.</title>
        <authorList>
            <person name="Goeker M."/>
        </authorList>
    </citation>
    <scope>NUCLEOTIDE SEQUENCE [LARGE SCALE GENOMIC DNA]</scope>
    <source>
        <strain evidence="1 2">DSM 27471</strain>
    </source>
</reference>
<organism evidence="1 2">
    <name type="scientific">Microbacter margulisiae</name>
    <dbReference type="NCBI Taxonomy" id="1350067"/>
    <lineage>
        <taxon>Bacteria</taxon>
        <taxon>Pseudomonadati</taxon>
        <taxon>Bacteroidota</taxon>
        <taxon>Bacteroidia</taxon>
        <taxon>Bacteroidales</taxon>
        <taxon>Porphyromonadaceae</taxon>
        <taxon>Microbacter</taxon>
    </lineage>
</organism>